<name>A0ABM1NJX0_NICVS</name>
<dbReference type="PROSITE" id="PS50960">
    <property type="entry name" value="HTH_PSQ"/>
    <property type="match status" value="1"/>
</dbReference>
<evidence type="ECO:0000259" key="3">
    <source>
        <dbReference type="PROSITE" id="PS50960"/>
    </source>
</evidence>
<evidence type="ECO:0000256" key="2">
    <source>
        <dbReference type="PROSITE-ProRule" id="PRU00320"/>
    </source>
</evidence>
<dbReference type="RefSeq" id="XP_017787120.1">
    <property type="nucleotide sequence ID" value="XM_017931631.1"/>
</dbReference>
<dbReference type="SUPFAM" id="SSF46689">
    <property type="entry name" value="Homeodomain-like"/>
    <property type="match status" value="1"/>
</dbReference>
<accession>A0ABM1NJX0</accession>
<keyword evidence="2" id="KW-0539">Nucleus</keyword>
<keyword evidence="2" id="KW-0238">DNA-binding</keyword>
<comment type="subcellular location">
    <subcellularLocation>
        <location evidence="1 2">Nucleus</location>
    </subcellularLocation>
</comment>
<dbReference type="Gene3D" id="1.10.10.60">
    <property type="entry name" value="Homeodomain-like"/>
    <property type="match status" value="2"/>
</dbReference>
<evidence type="ECO:0000313" key="5">
    <source>
        <dbReference type="RefSeq" id="XP_017787120.1"/>
    </source>
</evidence>
<reference evidence="5" key="1">
    <citation type="submission" date="2025-08" db="UniProtKB">
        <authorList>
            <consortium name="RefSeq"/>
        </authorList>
    </citation>
    <scope>IDENTIFICATION</scope>
    <source>
        <tissue evidence="5">Whole Larva</tissue>
    </source>
</reference>
<dbReference type="InterPro" id="IPR007889">
    <property type="entry name" value="HTH_Psq"/>
</dbReference>
<dbReference type="Proteomes" id="UP000695000">
    <property type="component" value="Unplaced"/>
</dbReference>
<protein>
    <submittedName>
        <fullName evidence="5">Uncharacterized protein LOC108569884</fullName>
    </submittedName>
</protein>
<evidence type="ECO:0000313" key="4">
    <source>
        <dbReference type="Proteomes" id="UP000695000"/>
    </source>
</evidence>
<sequence>MSGTKRRTLTIGEKIEIISAIEQGTSNSSISKRLNLSSSTISTIWKKKDIIINAFEKNKCNLKKLRTTEKNDLEEALLSWFKIQKEDNMPISATTFKQHAESLASELGSTGEVVVESVIPDNMILRDEPTHIDDRSVINEEPSMHESLLASVNVEITEGSEENNNPEFIKQELSGITEAQTALETLTFFYETNNIDPQFLKHLHGLKEIVQKMTK</sequence>
<proteinExistence type="predicted"/>
<dbReference type="InterPro" id="IPR009057">
    <property type="entry name" value="Homeodomain-like_sf"/>
</dbReference>
<organism evidence="4 5">
    <name type="scientific">Nicrophorus vespilloides</name>
    <name type="common">Boreal carrion beetle</name>
    <dbReference type="NCBI Taxonomy" id="110193"/>
    <lineage>
        <taxon>Eukaryota</taxon>
        <taxon>Metazoa</taxon>
        <taxon>Ecdysozoa</taxon>
        <taxon>Arthropoda</taxon>
        <taxon>Hexapoda</taxon>
        <taxon>Insecta</taxon>
        <taxon>Pterygota</taxon>
        <taxon>Neoptera</taxon>
        <taxon>Endopterygota</taxon>
        <taxon>Coleoptera</taxon>
        <taxon>Polyphaga</taxon>
        <taxon>Staphyliniformia</taxon>
        <taxon>Silphidae</taxon>
        <taxon>Nicrophorinae</taxon>
        <taxon>Nicrophorus</taxon>
    </lineage>
</organism>
<dbReference type="GeneID" id="108569884"/>
<keyword evidence="4" id="KW-1185">Reference proteome</keyword>
<feature type="domain" description="HTH psq-type" evidence="3">
    <location>
        <begin position="1"/>
        <end position="51"/>
    </location>
</feature>
<feature type="DNA-binding region" description="H-T-H motif" evidence="2">
    <location>
        <begin position="27"/>
        <end position="47"/>
    </location>
</feature>
<dbReference type="Pfam" id="PF04218">
    <property type="entry name" value="CENP-B_N"/>
    <property type="match status" value="1"/>
</dbReference>
<gene>
    <name evidence="5" type="primary">LOC108569884</name>
</gene>
<evidence type="ECO:0000256" key="1">
    <source>
        <dbReference type="ARBA" id="ARBA00004123"/>
    </source>
</evidence>